<dbReference type="EMBL" id="CP001279">
    <property type="protein sequence ID" value="ACM92674.1"/>
    <property type="molecule type" value="Genomic_DNA"/>
</dbReference>
<name>B9L6R4_NAUPA</name>
<dbReference type="KEGG" id="nam:NAMH_1672"/>
<protein>
    <recommendedName>
        <fullName evidence="1">Polymerase beta nucleotidyltransferase domain-containing protein</fullName>
    </recommendedName>
</protein>
<dbReference type="SUPFAM" id="SSF81301">
    <property type="entry name" value="Nucleotidyltransferase"/>
    <property type="match status" value="1"/>
</dbReference>
<organism evidence="2 3">
    <name type="scientific">Nautilia profundicola (strain ATCC BAA-1463 / DSM 18972 / AmH)</name>
    <dbReference type="NCBI Taxonomy" id="598659"/>
    <lineage>
        <taxon>Bacteria</taxon>
        <taxon>Pseudomonadati</taxon>
        <taxon>Campylobacterota</taxon>
        <taxon>Epsilonproteobacteria</taxon>
        <taxon>Nautiliales</taxon>
        <taxon>Nautiliaceae</taxon>
        <taxon>Nautilia</taxon>
    </lineage>
</organism>
<evidence type="ECO:0000313" key="2">
    <source>
        <dbReference type="EMBL" id="ACM92674.1"/>
    </source>
</evidence>
<evidence type="ECO:0000259" key="1">
    <source>
        <dbReference type="Pfam" id="PF18765"/>
    </source>
</evidence>
<dbReference type="InterPro" id="IPR043519">
    <property type="entry name" value="NT_sf"/>
</dbReference>
<sequence length="97" mass="11308">MNTQIRLNPEEIKIIKNMINKIFGKSDIYIFGSRTDLSKKGGDVDIFVIPQNYENIYEKRIKAKINLKDALFRNVDIVIHKDFNNLIEKEALKGIKI</sequence>
<dbReference type="Pfam" id="PF18765">
    <property type="entry name" value="Polbeta"/>
    <property type="match status" value="1"/>
</dbReference>
<keyword evidence="3" id="KW-1185">Reference proteome</keyword>
<dbReference type="AlphaFoldDB" id="B9L6R4"/>
<dbReference type="RefSeq" id="WP_015901726.1">
    <property type="nucleotide sequence ID" value="NC_012115.1"/>
</dbReference>
<dbReference type="OrthoDB" id="14556at2"/>
<dbReference type="Gene3D" id="3.30.460.10">
    <property type="entry name" value="Beta Polymerase, domain 2"/>
    <property type="match status" value="1"/>
</dbReference>
<accession>B9L6R4</accession>
<dbReference type="Proteomes" id="UP000000448">
    <property type="component" value="Chromosome"/>
</dbReference>
<dbReference type="HOGENOM" id="CLU_164558_1_0_7"/>
<dbReference type="eggNOG" id="COG1708">
    <property type="taxonomic scope" value="Bacteria"/>
</dbReference>
<dbReference type="STRING" id="598659.NAMH_1672"/>
<gene>
    <name evidence="2" type="ordered locus">NAMH_1672</name>
</gene>
<evidence type="ECO:0000313" key="3">
    <source>
        <dbReference type="Proteomes" id="UP000000448"/>
    </source>
</evidence>
<dbReference type="InterPro" id="IPR041633">
    <property type="entry name" value="Polbeta"/>
</dbReference>
<proteinExistence type="predicted"/>
<reference evidence="2 3" key="1">
    <citation type="journal article" date="2009" name="PLoS Genet.">
        <title>Adaptations to submarine hydrothermal environments exemplified by the genome of Nautilia profundicola.</title>
        <authorList>
            <person name="Campbell B.J."/>
            <person name="Smith J.L."/>
            <person name="Hanson T.E."/>
            <person name="Klotz M.G."/>
            <person name="Stein L.Y."/>
            <person name="Lee C.K."/>
            <person name="Wu D."/>
            <person name="Robinson J.M."/>
            <person name="Khouri H.M."/>
            <person name="Eisen J.A."/>
            <person name="Cary S.C."/>
        </authorList>
    </citation>
    <scope>NUCLEOTIDE SEQUENCE [LARGE SCALE GENOMIC DNA]</scope>
    <source>
        <strain evidence="3">ATCC BAA-1463 / DSM 18972 / AmH</strain>
    </source>
</reference>
<feature type="domain" description="Polymerase beta nucleotidyltransferase" evidence="1">
    <location>
        <begin position="26"/>
        <end position="94"/>
    </location>
</feature>